<feature type="chain" id="PRO_5043981085" evidence="1">
    <location>
        <begin position="29"/>
        <end position="458"/>
    </location>
</feature>
<gene>
    <name evidence="2" type="ORF">QJ522_07075</name>
</gene>
<proteinExistence type="predicted"/>
<feature type="signal peptide" evidence="1">
    <location>
        <begin position="1"/>
        <end position="28"/>
    </location>
</feature>
<keyword evidence="1" id="KW-0732">Signal</keyword>
<dbReference type="InterPro" id="IPR011989">
    <property type="entry name" value="ARM-like"/>
</dbReference>
<dbReference type="Gene3D" id="1.25.10.10">
    <property type="entry name" value="Leucine-rich Repeat Variant"/>
    <property type="match status" value="3"/>
</dbReference>
<dbReference type="Pfam" id="PF13646">
    <property type="entry name" value="HEAT_2"/>
    <property type="match status" value="2"/>
</dbReference>
<dbReference type="InterPro" id="IPR004155">
    <property type="entry name" value="PBS_lyase_HEAT"/>
</dbReference>
<evidence type="ECO:0000313" key="2">
    <source>
        <dbReference type="EMBL" id="MDI6448803.1"/>
    </source>
</evidence>
<dbReference type="EMBL" id="JASCXX010000006">
    <property type="protein sequence ID" value="MDI6448803.1"/>
    <property type="molecule type" value="Genomic_DNA"/>
</dbReference>
<dbReference type="SMART" id="SM00567">
    <property type="entry name" value="EZ_HEAT"/>
    <property type="match status" value="4"/>
</dbReference>
<dbReference type="SUPFAM" id="SSF48371">
    <property type="entry name" value="ARM repeat"/>
    <property type="match status" value="1"/>
</dbReference>
<reference evidence="2" key="1">
    <citation type="submission" date="2023-05" db="EMBL/GenBank/DDBJ databases">
        <title>Anaerotaeda fermentans gen. nov., sp. nov., a novel anaerobic planctomycete of the new family within the order Sedimentisphaerales isolated from Taman Peninsula, Russia.</title>
        <authorList>
            <person name="Khomyakova M.A."/>
            <person name="Merkel A.Y."/>
            <person name="Slobodkin A.I."/>
        </authorList>
    </citation>
    <scope>NUCLEOTIDE SEQUENCE</scope>
    <source>
        <strain evidence="2">M17dextr</strain>
    </source>
</reference>
<evidence type="ECO:0000256" key="1">
    <source>
        <dbReference type="SAM" id="SignalP"/>
    </source>
</evidence>
<dbReference type="AlphaFoldDB" id="A0AAW6TZ41"/>
<dbReference type="InterPro" id="IPR016024">
    <property type="entry name" value="ARM-type_fold"/>
</dbReference>
<keyword evidence="3" id="KW-1185">Reference proteome</keyword>
<sequence>MRLSSKRNGLVLIVVVVATLAAPHGAAAADAHQEVIDLVIDELRSGDPERQAGAIAIVRDIPGEAITMSLAEELAKLSPAVQVQLLSTLADRGDATALPAVMQTTNAQDESVRVAALRAVGQLGGAEEVSMLAQRAAQSRGQEQKAARDSLYRLRGSEVNATIVKTLTTAAPEVKVELIRAVGERNIIDAVATLLQAANDEDRRVRLESLKVLRVVADPKTLPALIDLTLRLTGQSDRTEGERTVSAVARKIEEPNRRAAPVLAALANTEKISDRASLLRMLGRIGDNSALAALRAALAGPEAELQDAAIRALADWPTPEPVDDLLQVAQTSDNPVHKVLSLRGFVRLLDSPSGRSAEETVALYGKAMDLAPNAVEQKRVLAGLGGAGTLPALRMAARYLENAALQVEAESAIVRIAQTIQDAHRQECHELLAKVIRNTKNDTLREQAQSIIDAAATP</sequence>
<organism evidence="2 3">
    <name type="scientific">Anaerobaca lacustris</name>
    <dbReference type="NCBI Taxonomy" id="3044600"/>
    <lineage>
        <taxon>Bacteria</taxon>
        <taxon>Pseudomonadati</taxon>
        <taxon>Planctomycetota</taxon>
        <taxon>Phycisphaerae</taxon>
        <taxon>Sedimentisphaerales</taxon>
        <taxon>Anaerobacaceae</taxon>
        <taxon>Anaerobaca</taxon>
    </lineage>
</organism>
<name>A0AAW6TZ41_9BACT</name>
<dbReference type="RefSeq" id="WP_349244211.1">
    <property type="nucleotide sequence ID" value="NZ_JASCXX010000006.1"/>
</dbReference>
<protein>
    <submittedName>
        <fullName evidence="2">HEAT repeat domain-containing protein</fullName>
    </submittedName>
</protein>
<dbReference type="Proteomes" id="UP001431776">
    <property type="component" value="Unassembled WGS sequence"/>
</dbReference>
<evidence type="ECO:0000313" key="3">
    <source>
        <dbReference type="Proteomes" id="UP001431776"/>
    </source>
</evidence>
<comment type="caution">
    <text evidence="2">The sequence shown here is derived from an EMBL/GenBank/DDBJ whole genome shotgun (WGS) entry which is preliminary data.</text>
</comment>
<accession>A0AAW6TZ41</accession>